<keyword evidence="8" id="KW-1185">Reference proteome</keyword>
<evidence type="ECO:0000313" key="7">
    <source>
        <dbReference type="EMBL" id="SKA92775.1"/>
    </source>
</evidence>
<feature type="transmembrane region" description="Helical" evidence="6">
    <location>
        <begin position="420"/>
        <end position="439"/>
    </location>
</feature>
<accession>A0A1T4XUL5</accession>
<evidence type="ECO:0000256" key="4">
    <source>
        <dbReference type="ARBA" id="ARBA00022989"/>
    </source>
</evidence>
<sequence>MSKSNQIQLSDHFTTGRLLKFTASPIIMMIFTSIYTIVDGFFVSNCAGKTAFTALNLIYPYIQMLGCLGFMIGTGGSALVAMTLGMGDEKRANQLFSMLAVATVGIGAIFSVIGLALLRPVALLLGATPELLPSCLLYGRILLTFQTAFMLQYLFQSFFIAAEKPKLGLFFTVAAGVTNMVLDFVLVGVAGLGLAGAASATVISQMVGGVAPIFYFAKRRPGCRLYFTKPLFSLRELFKACTNGISELMTNISMSLVGALYNMQLLKLFGADGVAAYGVLMYVGFVFAAVFIGYSQGTAPIVSYHFGADNKDELKNLLRKSAGIIAVAGVAMLTSSELLAESLAKIFVGYDAGLLALTTHGMKLYCISFILSGFNIFGSAFFTALNNGTVSAAISFLRTLLFQVVSILTLPLIIGVDGIWLAVVAAEAMALVCTGGFVVRGRKRYGYL</sequence>
<dbReference type="PANTHER" id="PTHR43823">
    <property type="entry name" value="SPORULATION PROTEIN YKVU"/>
    <property type="match status" value="1"/>
</dbReference>
<keyword evidence="2" id="KW-1003">Cell membrane</keyword>
<dbReference type="GO" id="GO:0005886">
    <property type="term" value="C:plasma membrane"/>
    <property type="evidence" value="ECO:0007669"/>
    <property type="project" value="UniProtKB-SubCell"/>
</dbReference>
<feature type="transmembrane region" description="Helical" evidence="6">
    <location>
        <begin position="21"/>
        <end position="38"/>
    </location>
</feature>
<gene>
    <name evidence="7" type="ORF">SAMN02745178_02293</name>
</gene>
<evidence type="ECO:0000313" key="8">
    <source>
        <dbReference type="Proteomes" id="UP000190286"/>
    </source>
</evidence>
<dbReference type="PANTHER" id="PTHR43823:SF3">
    <property type="entry name" value="MULTIDRUG EXPORT PROTEIN MEPA"/>
    <property type="match status" value="1"/>
</dbReference>
<organism evidence="7 8">
    <name type="scientific">Gemmiger formicilis</name>
    <dbReference type="NCBI Taxonomy" id="745368"/>
    <lineage>
        <taxon>Bacteria</taxon>
        <taxon>Bacillati</taxon>
        <taxon>Bacillota</taxon>
        <taxon>Clostridia</taxon>
        <taxon>Eubacteriales</taxon>
        <taxon>Gemmiger</taxon>
    </lineage>
</organism>
<feature type="transmembrane region" description="Helical" evidence="6">
    <location>
        <begin position="96"/>
        <end position="117"/>
    </location>
</feature>
<dbReference type="EMBL" id="FUYF01000016">
    <property type="protein sequence ID" value="SKA92775.1"/>
    <property type="molecule type" value="Genomic_DNA"/>
</dbReference>
<dbReference type="InterPro" id="IPR002528">
    <property type="entry name" value="MATE_fam"/>
</dbReference>
<feature type="transmembrane region" description="Helical" evidence="6">
    <location>
        <begin position="274"/>
        <end position="294"/>
    </location>
</feature>
<evidence type="ECO:0000256" key="1">
    <source>
        <dbReference type="ARBA" id="ARBA00004651"/>
    </source>
</evidence>
<feature type="transmembrane region" description="Helical" evidence="6">
    <location>
        <begin position="362"/>
        <end position="384"/>
    </location>
</feature>
<feature type="transmembrane region" description="Helical" evidence="6">
    <location>
        <begin position="58"/>
        <end position="84"/>
    </location>
</feature>
<evidence type="ECO:0000256" key="6">
    <source>
        <dbReference type="SAM" id="Phobius"/>
    </source>
</evidence>
<reference evidence="7 8" key="1">
    <citation type="submission" date="2017-02" db="EMBL/GenBank/DDBJ databases">
        <authorList>
            <person name="Peterson S.W."/>
        </authorList>
    </citation>
    <scope>NUCLEOTIDE SEQUENCE [LARGE SCALE GENOMIC DNA]</scope>
    <source>
        <strain evidence="7 8">ATCC 27749</strain>
    </source>
</reference>
<protein>
    <submittedName>
        <fullName evidence="7">Na+-driven multidrug efflux pump</fullName>
    </submittedName>
</protein>
<evidence type="ECO:0000256" key="5">
    <source>
        <dbReference type="ARBA" id="ARBA00023136"/>
    </source>
</evidence>
<dbReference type="GeneID" id="93338736"/>
<feature type="transmembrane region" description="Helical" evidence="6">
    <location>
        <begin position="167"/>
        <end position="190"/>
    </location>
</feature>
<dbReference type="RefSeq" id="WP_078785152.1">
    <property type="nucleotide sequence ID" value="NZ_FUYF01000016.1"/>
</dbReference>
<dbReference type="Pfam" id="PF01554">
    <property type="entry name" value="MatE"/>
    <property type="match status" value="2"/>
</dbReference>
<dbReference type="InterPro" id="IPR051327">
    <property type="entry name" value="MATE_MepA_subfamily"/>
</dbReference>
<comment type="subcellular location">
    <subcellularLocation>
        <location evidence="1">Cell membrane</location>
        <topology evidence="1">Multi-pass membrane protein</topology>
    </subcellularLocation>
</comment>
<feature type="transmembrane region" description="Helical" evidence="6">
    <location>
        <begin position="196"/>
        <end position="217"/>
    </location>
</feature>
<dbReference type="OrthoDB" id="9808954at2"/>
<dbReference type="CDD" id="cd13143">
    <property type="entry name" value="MATE_MepA_like"/>
    <property type="match status" value="1"/>
</dbReference>
<dbReference type="AlphaFoldDB" id="A0A1T4XUL5"/>
<dbReference type="Proteomes" id="UP000190286">
    <property type="component" value="Unassembled WGS sequence"/>
</dbReference>
<feature type="transmembrane region" description="Helical" evidence="6">
    <location>
        <begin position="137"/>
        <end position="155"/>
    </location>
</feature>
<evidence type="ECO:0000256" key="2">
    <source>
        <dbReference type="ARBA" id="ARBA00022475"/>
    </source>
</evidence>
<dbReference type="GO" id="GO:0015297">
    <property type="term" value="F:antiporter activity"/>
    <property type="evidence" value="ECO:0007669"/>
    <property type="project" value="InterPro"/>
</dbReference>
<keyword evidence="5 6" id="KW-0472">Membrane</keyword>
<dbReference type="STRING" id="745368.SAMN02745178_02293"/>
<dbReference type="InterPro" id="IPR045070">
    <property type="entry name" value="MATE_MepA-like"/>
</dbReference>
<proteinExistence type="predicted"/>
<keyword evidence="3 6" id="KW-0812">Transmembrane</keyword>
<feature type="transmembrane region" description="Helical" evidence="6">
    <location>
        <begin position="396"/>
        <end position="414"/>
    </location>
</feature>
<dbReference type="GO" id="GO:0042910">
    <property type="term" value="F:xenobiotic transmembrane transporter activity"/>
    <property type="evidence" value="ECO:0007669"/>
    <property type="project" value="InterPro"/>
</dbReference>
<keyword evidence="4 6" id="KW-1133">Transmembrane helix</keyword>
<evidence type="ECO:0000256" key="3">
    <source>
        <dbReference type="ARBA" id="ARBA00022692"/>
    </source>
</evidence>
<name>A0A1T4XUL5_9FIRM</name>